<evidence type="ECO:0000256" key="3">
    <source>
        <dbReference type="ARBA" id="ARBA00022726"/>
    </source>
</evidence>
<organism evidence="6 7">
    <name type="scientific">Paraburkholderia humisilvae</name>
    <dbReference type="NCBI Taxonomy" id="627669"/>
    <lineage>
        <taxon>Bacteria</taxon>
        <taxon>Pseudomonadati</taxon>
        <taxon>Pseudomonadota</taxon>
        <taxon>Betaproteobacteria</taxon>
        <taxon>Burkholderiales</taxon>
        <taxon>Burkholderiaceae</taxon>
        <taxon>Paraburkholderia</taxon>
    </lineage>
</organism>
<dbReference type="PROSITE" id="PS01240">
    <property type="entry name" value="PNP_MTAP_2"/>
    <property type="match status" value="1"/>
</dbReference>
<dbReference type="GO" id="GO:0006166">
    <property type="term" value="P:purine ribonucleoside salvage"/>
    <property type="evidence" value="ECO:0007669"/>
    <property type="project" value="UniProtKB-KW"/>
</dbReference>
<keyword evidence="1 4" id="KW-0328">Glycosyltransferase</keyword>
<dbReference type="GO" id="GO:0017061">
    <property type="term" value="F:S-methyl-5-thioadenosine phosphorylase activity"/>
    <property type="evidence" value="ECO:0007669"/>
    <property type="project" value="UniProtKB-UniRule"/>
</dbReference>
<dbReference type="AlphaFoldDB" id="A0A6J5EMY2"/>
<evidence type="ECO:0000313" key="6">
    <source>
        <dbReference type="EMBL" id="CAB3766851.1"/>
    </source>
</evidence>
<dbReference type="NCBIfam" id="TIGR01694">
    <property type="entry name" value="MTAP"/>
    <property type="match status" value="1"/>
</dbReference>
<evidence type="ECO:0000259" key="5">
    <source>
        <dbReference type="Pfam" id="PF01048"/>
    </source>
</evidence>
<dbReference type="GO" id="GO:0019509">
    <property type="term" value="P:L-methionine salvage from methylthioadenosine"/>
    <property type="evidence" value="ECO:0007669"/>
    <property type="project" value="UniProtKB-UniRule"/>
</dbReference>
<keyword evidence="2 4" id="KW-0808">Transferase</keyword>
<dbReference type="InterPro" id="IPR010044">
    <property type="entry name" value="MTAP"/>
</dbReference>
<dbReference type="Gene3D" id="3.40.50.1580">
    <property type="entry name" value="Nucleoside phosphorylase domain"/>
    <property type="match status" value="1"/>
</dbReference>
<dbReference type="SUPFAM" id="SSF53167">
    <property type="entry name" value="Purine and uridine phosphorylases"/>
    <property type="match status" value="1"/>
</dbReference>
<dbReference type="FunFam" id="3.40.50.1580:FF:000012">
    <property type="entry name" value="Probable 6-oxopurine nucleoside phosphorylase"/>
    <property type="match status" value="1"/>
</dbReference>
<feature type="binding site" evidence="4">
    <location>
        <position position="19"/>
    </location>
    <ligand>
        <name>phosphate</name>
        <dbReference type="ChEBI" id="CHEBI:43474"/>
    </ligand>
</feature>
<name>A0A6J5EMY2_9BURK</name>
<feature type="binding site" evidence="4">
    <location>
        <position position="192"/>
    </location>
    <ligand>
        <name>substrate</name>
    </ligand>
</feature>
<dbReference type="InterPro" id="IPR035994">
    <property type="entry name" value="Nucleoside_phosphorylase_sf"/>
</dbReference>
<comment type="function">
    <text evidence="4">Catalyzes the reversible phosphorylation of S-methyl-5'-thioadenosine (MTA) to adenine and 5-methylthioribose-1-phosphate. Involved in the breakdown of MTA, a major by-product of polyamine biosynthesis. Responsible for the first step in the methionine salvage pathway after MTA has been generated from S-adenosylmethionine. Has broad substrate specificity with 6-aminopurine nucleosides as preferred substrates.</text>
</comment>
<dbReference type="RefSeq" id="WP_246356054.1">
    <property type="nucleotide sequence ID" value="NZ_CADIKH010000031.1"/>
</dbReference>
<feature type="binding site" evidence="4">
    <location>
        <begin position="61"/>
        <end position="62"/>
    </location>
    <ligand>
        <name>phosphate</name>
        <dbReference type="ChEBI" id="CHEBI:43474"/>
    </ligand>
</feature>
<feature type="site" description="Important for substrate specificity" evidence="4">
    <location>
        <position position="174"/>
    </location>
</feature>
<accession>A0A6J5EMY2</accession>
<feature type="binding site" evidence="4">
    <location>
        <position position="193"/>
    </location>
    <ligand>
        <name>phosphate</name>
        <dbReference type="ChEBI" id="CHEBI:43474"/>
    </ligand>
</feature>
<feature type="domain" description="Nucleoside phosphorylase" evidence="5">
    <location>
        <begin position="12"/>
        <end position="241"/>
    </location>
</feature>
<dbReference type="Pfam" id="PF01048">
    <property type="entry name" value="PNP_UDP_1"/>
    <property type="match status" value="1"/>
</dbReference>
<evidence type="ECO:0000256" key="2">
    <source>
        <dbReference type="ARBA" id="ARBA00022679"/>
    </source>
</evidence>
<comment type="similarity">
    <text evidence="4">Belongs to the PNP/MTAP phosphorylase family. MTAP subfamily.</text>
</comment>
<dbReference type="Proteomes" id="UP000494363">
    <property type="component" value="Unassembled WGS sequence"/>
</dbReference>
<dbReference type="InterPro" id="IPR000845">
    <property type="entry name" value="Nucleoside_phosphorylase_d"/>
</dbReference>
<evidence type="ECO:0000313" key="7">
    <source>
        <dbReference type="Proteomes" id="UP000494363"/>
    </source>
</evidence>
<dbReference type="CDD" id="cd09010">
    <property type="entry name" value="MTAP_SsMTAPII_like_MTIP"/>
    <property type="match status" value="1"/>
</dbReference>
<reference evidence="6 7" key="1">
    <citation type="submission" date="2020-04" db="EMBL/GenBank/DDBJ databases">
        <authorList>
            <person name="De Canck E."/>
        </authorList>
    </citation>
    <scope>NUCLEOTIDE SEQUENCE [LARGE SCALE GENOMIC DNA]</scope>
    <source>
        <strain evidence="6 7">LMG 29542</strain>
    </source>
</reference>
<comment type="subunit">
    <text evidence="4">Homohexamer. Dimer of a homotrimer.</text>
</comment>
<dbReference type="PANTHER" id="PTHR42679:SF2">
    <property type="entry name" value="S-METHYL-5'-THIOADENOSINE PHOSPHORYLASE"/>
    <property type="match status" value="1"/>
</dbReference>
<evidence type="ECO:0000256" key="4">
    <source>
        <dbReference type="HAMAP-Rule" id="MF_01963"/>
    </source>
</evidence>
<dbReference type="EMBL" id="CADIKH010000031">
    <property type="protein sequence ID" value="CAB3766851.1"/>
    <property type="molecule type" value="Genomic_DNA"/>
</dbReference>
<protein>
    <recommendedName>
        <fullName evidence="4">S-methyl-5'-thioadenosine phosphorylase</fullName>
        <ecNumber evidence="4">2.4.2.28</ecNumber>
    </recommendedName>
    <alternativeName>
        <fullName evidence="4">5'-methylthioadenosine phosphorylase</fullName>
        <shortName evidence="4">MTA phosphorylase</shortName>
        <shortName evidence="4">MTAP</shortName>
    </alternativeName>
</protein>
<feature type="binding site" evidence="4">
    <location>
        <begin position="216"/>
        <end position="218"/>
    </location>
    <ligand>
        <name>substrate</name>
    </ligand>
</feature>
<keyword evidence="3 4" id="KW-0660">Purine salvage</keyword>
<proteinExistence type="inferred from homology"/>
<dbReference type="InterPro" id="IPR018099">
    <property type="entry name" value="Purine_phosphorylase-2_CS"/>
</dbReference>
<dbReference type="UniPathway" id="UPA00904">
    <property type="reaction ID" value="UER00873"/>
</dbReference>
<dbReference type="EC" id="2.4.2.28" evidence="4"/>
<dbReference type="PANTHER" id="PTHR42679">
    <property type="entry name" value="S-METHYL-5'-THIOADENOSINE PHOSPHORYLASE"/>
    <property type="match status" value="1"/>
</dbReference>
<feature type="site" description="Important for substrate specificity" evidence="4">
    <location>
        <position position="229"/>
    </location>
</feature>
<keyword evidence="7" id="KW-1185">Reference proteome</keyword>
<comment type="pathway">
    <text evidence="4">Amino-acid biosynthesis; L-methionine biosynthesis via salvage pathway; S-methyl-5-thio-alpha-D-ribose 1-phosphate from S-methyl-5'-thioadenosine (phosphorylase route): step 1/1.</text>
</comment>
<evidence type="ECO:0000256" key="1">
    <source>
        <dbReference type="ARBA" id="ARBA00022676"/>
    </source>
</evidence>
<feature type="binding site" evidence="4">
    <location>
        <begin position="94"/>
        <end position="95"/>
    </location>
    <ligand>
        <name>phosphate</name>
        <dbReference type="ChEBI" id="CHEBI:43474"/>
    </ligand>
</feature>
<sequence length="307" mass="32729">MTHSISMQQAPRVGVIGGSGFRNLAGLQNVETVERDTPFGKPSSPVTLGTLRGVPVAFVQRHGLGHTIPPSFINVRANIAALRGVGCTQLLSVSAVGSLTHDAPPGTFVLIDQFIDRTIQRDKTFFGPGLVGHVPFGDPVCARMRATLVESAAAADARARNGGTYVVMEGPQFSTRAESNLYRQWGGTVIGMTAMPEAKLAREAELCYALVAIPTDFDCWHDSHDAVNAALVAQRMGDLSATTYRLAAEAITRLGVHRGRCPCGCDRALDSAVMTAPEHRDAAMVERLAAVSPRAASFFSKRSEIES</sequence>
<dbReference type="HAMAP" id="MF_01963">
    <property type="entry name" value="MTAP"/>
    <property type="match status" value="1"/>
</dbReference>
<comment type="catalytic activity">
    <reaction evidence="4">
        <text>S-methyl-5'-thioadenosine + phosphate = 5-(methylsulfanyl)-alpha-D-ribose 1-phosphate + adenine</text>
        <dbReference type="Rhea" id="RHEA:11852"/>
        <dbReference type="ChEBI" id="CHEBI:16708"/>
        <dbReference type="ChEBI" id="CHEBI:17509"/>
        <dbReference type="ChEBI" id="CHEBI:43474"/>
        <dbReference type="ChEBI" id="CHEBI:58533"/>
        <dbReference type="EC" id="2.4.2.28"/>
    </reaction>
</comment>
<gene>
    <name evidence="4 6" type="primary">mtnP</name>
    <name evidence="6" type="ORF">LMG29542_05452</name>
</gene>
<dbReference type="GO" id="GO:0005829">
    <property type="term" value="C:cytosol"/>
    <property type="evidence" value="ECO:0007669"/>
    <property type="project" value="TreeGrafter"/>
</dbReference>